<organism evidence="1">
    <name type="scientific">marine metagenome</name>
    <dbReference type="NCBI Taxonomy" id="408172"/>
    <lineage>
        <taxon>unclassified sequences</taxon>
        <taxon>metagenomes</taxon>
        <taxon>ecological metagenomes</taxon>
    </lineage>
</organism>
<feature type="non-terminal residue" evidence="1">
    <location>
        <position position="1"/>
    </location>
</feature>
<name>A0A382ZA08_9ZZZZ</name>
<evidence type="ECO:0008006" key="2">
    <source>
        <dbReference type="Google" id="ProtNLM"/>
    </source>
</evidence>
<sequence length="259" mass="27859">SNVSANFVHPGFPDLTLTDSVQVSIIDTTFAECAFIEIPSSDPDHIVVQEGGGIESTQIRAEIYDDNGNLVDTPIPVTFRLNPVLDGCYLNDANQTEVTVYTVNGIASVSVNSGIVPGVVRIEVDIDCDEDEVIDFSASKDQVIIVSGAPYYIEPEYDPNSTTPTGGGHYQTQIAAIVFDKWYNQVEDTTYVYWTIEPVLPDTLIDAFVDGLSFTGNENLDGDAYSGMAFSTIIYSTDAIGDIGYVSATTFGANGDTIS</sequence>
<reference evidence="1" key="1">
    <citation type="submission" date="2018-05" db="EMBL/GenBank/DDBJ databases">
        <authorList>
            <person name="Lanie J.A."/>
            <person name="Ng W.-L."/>
            <person name="Kazmierczak K.M."/>
            <person name="Andrzejewski T.M."/>
            <person name="Davidsen T.M."/>
            <person name="Wayne K.J."/>
            <person name="Tettelin H."/>
            <person name="Glass J.I."/>
            <person name="Rusch D."/>
            <person name="Podicherti R."/>
            <person name="Tsui H.-C.T."/>
            <person name="Winkler M.E."/>
        </authorList>
    </citation>
    <scope>NUCLEOTIDE SEQUENCE</scope>
</reference>
<dbReference type="Gene3D" id="2.60.40.10">
    <property type="entry name" value="Immunoglobulins"/>
    <property type="match status" value="1"/>
</dbReference>
<protein>
    <recommendedName>
        <fullName evidence="2">Big-1 domain-containing protein</fullName>
    </recommendedName>
</protein>
<feature type="non-terminal residue" evidence="1">
    <location>
        <position position="259"/>
    </location>
</feature>
<accession>A0A382ZA08</accession>
<proteinExistence type="predicted"/>
<gene>
    <name evidence="1" type="ORF">METZ01_LOCUS444382</name>
</gene>
<evidence type="ECO:0000313" key="1">
    <source>
        <dbReference type="EMBL" id="SVD91528.1"/>
    </source>
</evidence>
<dbReference type="InterPro" id="IPR013783">
    <property type="entry name" value="Ig-like_fold"/>
</dbReference>
<dbReference type="EMBL" id="UINC01181706">
    <property type="protein sequence ID" value="SVD91528.1"/>
    <property type="molecule type" value="Genomic_DNA"/>
</dbReference>
<dbReference type="AlphaFoldDB" id="A0A382ZA08"/>